<dbReference type="Proteomes" id="UP001231189">
    <property type="component" value="Unassembled WGS sequence"/>
</dbReference>
<feature type="region of interest" description="Disordered" evidence="1">
    <location>
        <begin position="228"/>
        <end position="270"/>
    </location>
</feature>
<feature type="compositionally biased region" description="Basic and acidic residues" evidence="1">
    <location>
        <begin position="257"/>
        <end position="270"/>
    </location>
</feature>
<evidence type="ECO:0000313" key="3">
    <source>
        <dbReference type="Proteomes" id="UP001231189"/>
    </source>
</evidence>
<evidence type="ECO:0000256" key="1">
    <source>
        <dbReference type="SAM" id="MobiDB-lite"/>
    </source>
</evidence>
<evidence type="ECO:0008006" key="4">
    <source>
        <dbReference type="Google" id="ProtNLM"/>
    </source>
</evidence>
<dbReference type="InterPro" id="IPR006912">
    <property type="entry name" value="Harbinger_derived_prot"/>
</dbReference>
<accession>A0AAD8QF13</accession>
<organism evidence="2 3">
    <name type="scientific">Lolium multiflorum</name>
    <name type="common">Italian ryegrass</name>
    <name type="synonym">Lolium perenne subsp. multiflorum</name>
    <dbReference type="NCBI Taxonomy" id="4521"/>
    <lineage>
        <taxon>Eukaryota</taxon>
        <taxon>Viridiplantae</taxon>
        <taxon>Streptophyta</taxon>
        <taxon>Embryophyta</taxon>
        <taxon>Tracheophyta</taxon>
        <taxon>Spermatophyta</taxon>
        <taxon>Magnoliopsida</taxon>
        <taxon>Liliopsida</taxon>
        <taxon>Poales</taxon>
        <taxon>Poaceae</taxon>
        <taxon>BOP clade</taxon>
        <taxon>Pooideae</taxon>
        <taxon>Poodae</taxon>
        <taxon>Poeae</taxon>
        <taxon>Poeae Chloroplast Group 2 (Poeae type)</taxon>
        <taxon>Loliodinae</taxon>
        <taxon>Loliinae</taxon>
        <taxon>Lolium</taxon>
    </lineage>
</organism>
<evidence type="ECO:0000313" key="2">
    <source>
        <dbReference type="EMBL" id="KAK1601448.1"/>
    </source>
</evidence>
<protein>
    <recommendedName>
        <fullName evidence="4">Protein ALP1-like</fullName>
    </recommendedName>
</protein>
<reference evidence="2" key="1">
    <citation type="submission" date="2023-07" db="EMBL/GenBank/DDBJ databases">
        <title>A chromosome-level genome assembly of Lolium multiflorum.</title>
        <authorList>
            <person name="Chen Y."/>
            <person name="Copetti D."/>
            <person name="Kolliker R."/>
            <person name="Studer B."/>
        </authorList>
    </citation>
    <scope>NUCLEOTIDE SEQUENCE</scope>
    <source>
        <strain evidence="2">02402/16</strain>
        <tissue evidence="2">Leaf</tissue>
    </source>
</reference>
<sequence length="270" mass="30888">MIGIIYCMHWEWKNCPFGWQSQYNRHVEGQNVILEAVISQDLWIWHSFFGMASSNNDINVLHRSPIFNRLMQCKAPRVSYEVNGNAYDKPYYLADGIYPDWATLVKSVCNPNSEKTGRFAKRQEACRKDVERGFGVLQARWAIVLHPARTWSLKTMHEVMTCDTSPTVLFCTKLPRPKREGSGATKRRHNRRRGLGLGRGPCMWAPRAALDLLFRLLKASVAKPPVESHDTKTFQRRRAVPSRGFGELAAPAGEGIHLPEDSRHDRLSDE</sequence>
<dbReference type="Pfam" id="PF04827">
    <property type="entry name" value="Plant_tran"/>
    <property type="match status" value="1"/>
</dbReference>
<keyword evidence="3" id="KW-1185">Reference proteome</keyword>
<dbReference type="EMBL" id="JAUUTY010000434">
    <property type="protein sequence ID" value="KAK1601448.1"/>
    <property type="molecule type" value="Genomic_DNA"/>
</dbReference>
<dbReference type="PANTHER" id="PTHR47150:SF5">
    <property type="entry name" value="OS07G0546750 PROTEIN"/>
    <property type="match status" value="1"/>
</dbReference>
<dbReference type="AlphaFoldDB" id="A0AAD8QF13"/>
<comment type="caution">
    <text evidence="2">The sequence shown here is derived from an EMBL/GenBank/DDBJ whole genome shotgun (WGS) entry which is preliminary data.</text>
</comment>
<gene>
    <name evidence="2" type="ORF">QYE76_048237</name>
</gene>
<feature type="compositionally biased region" description="Basic residues" evidence="1">
    <location>
        <begin position="185"/>
        <end position="194"/>
    </location>
</feature>
<dbReference type="PANTHER" id="PTHR47150">
    <property type="entry name" value="OS12G0169200 PROTEIN"/>
    <property type="match status" value="1"/>
</dbReference>
<feature type="region of interest" description="Disordered" evidence="1">
    <location>
        <begin position="174"/>
        <end position="197"/>
    </location>
</feature>
<proteinExistence type="predicted"/>
<name>A0AAD8QF13_LOLMU</name>